<name>A0A3M0GAR4_9ACTN</name>
<dbReference type="EMBL" id="REFW01000001">
    <property type="protein sequence ID" value="RMB62004.1"/>
    <property type="molecule type" value="Genomic_DNA"/>
</dbReference>
<evidence type="ECO:0000313" key="2">
    <source>
        <dbReference type="EMBL" id="RMB62004.1"/>
    </source>
</evidence>
<gene>
    <name evidence="2" type="ORF">EAX62_05300</name>
</gene>
<evidence type="ECO:0000313" key="3">
    <source>
        <dbReference type="Proteomes" id="UP000275256"/>
    </source>
</evidence>
<reference evidence="2 3" key="1">
    <citation type="submission" date="2018-10" db="EMBL/GenBank/DDBJ databases">
        <title>Tessaracoccus antarcticuss sp. nov., isolated from sediment.</title>
        <authorList>
            <person name="Zhou L.Y."/>
            <person name="Du Z.J."/>
        </authorList>
    </citation>
    <scope>NUCLEOTIDE SEQUENCE [LARGE SCALE GENOMIC DNA]</scope>
    <source>
        <strain evidence="2 3">JDX10</strain>
    </source>
</reference>
<dbReference type="RefSeq" id="WP_121900552.1">
    <property type="nucleotide sequence ID" value="NZ_REFW01000001.1"/>
</dbReference>
<keyword evidence="1" id="KW-0732">Signal</keyword>
<accession>A0A3M0GAR4</accession>
<protein>
    <submittedName>
        <fullName evidence="2">Uncharacterized protein</fullName>
    </submittedName>
</protein>
<dbReference type="Proteomes" id="UP000275256">
    <property type="component" value="Unassembled WGS sequence"/>
</dbReference>
<feature type="signal peptide" evidence="1">
    <location>
        <begin position="1"/>
        <end position="27"/>
    </location>
</feature>
<feature type="chain" id="PRO_5018125090" evidence="1">
    <location>
        <begin position="28"/>
        <end position="333"/>
    </location>
</feature>
<evidence type="ECO:0000256" key="1">
    <source>
        <dbReference type="SAM" id="SignalP"/>
    </source>
</evidence>
<comment type="caution">
    <text evidence="2">The sequence shown here is derived from an EMBL/GenBank/DDBJ whole genome shotgun (WGS) entry which is preliminary data.</text>
</comment>
<keyword evidence="3" id="KW-1185">Reference proteome</keyword>
<dbReference type="OrthoDB" id="3722468at2"/>
<proteinExistence type="predicted"/>
<dbReference type="AlphaFoldDB" id="A0A3M0GAR4"/>
<sequence>MHAFRKLFAASAAAIVAMASGVLVAHADSAPSVYTTPGGQISQGRLWNTTCEKYSPTIVRCRAEIYATTVAYVNGRYVKRTGWTFNNLSYLPSPRASWANNNLGRTNPNWTQSGRQWKTECDTAATGQGGCRSYIWVKTVQAVKSGSGYTYVNKFAWVFNNVVLFSTPSIPPVTKVPKWIIDQSRLDFTGLGPLQVGTPMKSLRTLGYLYYPDQCQSYGESKALTNRGIDLRDLNTPLVVDVNVNTKGVMTVDGAQVGMTLAELQGIYGAKLMLGKKYDQSGGGMVHVALVKNGGNELVFSFGIMDGVKLKDSDVIAKMVARKTSPNFSYDGC</sequence>
<organism evidence="2 3">
    <name type="scientific">Tessaracoccus antarcticus</name>
    <dbReference type="NCBI Taxonomy" id="2479848"/>
    <lineage>
        <taxon>Bacteria</taxon>
        <taxon>Bacillati</taxon>
        <taxon>Actinomycetota</taxon>
        <taxon>Actinomycetes</taxon>
        <taxon>Propionibacteriales</taxon>
        <taxon>Propionibacteriaceae</taxon>
        <taxon>Tessaracoccus</taxon>
    </lineage>
</organism>